<keyword evidence="2" id="KW-0436">Ligase</keyword>
<evidence type="ECO:0000313" key="3">
    <source>
        <dbReference type="Proteomes" id="UP001595945"/>
    </source>
</evidence>
<comment type="caution">
    <text evidence="2">The sequence shown here is derived from an EMBL/GenBank/DDBJ whole genome shotgun (WGS) entry which is preliminary data.</text>
</comment>
<organism evidence="2 3">
    <name type="scientific">Halorussus aquaticus</name>
    <dbReference type="NCBI Taxonomy" id="2953748"/>
    <lineage>
        <taxon>Archaea</taxon>
        <taxon>Methanobacteriati</taxon>
        <taxon>Methanobacteriota</taxon>
        <taxon>Stenosarchaea group</taxon>
        <taxon>Halobacteria</taxon>
        <taxon>Halobacteriales</taxon>
        <taxon>Haladaptataceae</taxon>
        <taxon>Halorussus</taxon>
    </lineage>
</organism>
<dbReference type="GeneID" id="73044487"/>
<dbReference type="RefSeq" id="WP_254269470.1">
    <property type="nucleotide sequence ID" value="NZ_CP100400.1"/>
</dbReference>
<dbReference type="GO" id="GO:0016874">
    <property type="term" value="F:ligase activity"/>
    <property type="evidence" value="ECO:0007669"/>
    <property type="project" value="UniProtKB-KW"/>
</dbReference>
<gene>
    <name evidence="2" type="ORF">ACFO9K_11140</name>
</gene>
<dbReference type="EMBL" id="JBHSHT010000001">
    <property type="protein sequence ID" value="MFC4824813.1"/>
    <property type="molecule type" value="Genomic_DNA"/>
</dbReference>
<keyword evidence="3" id="KW-1185">Reference proteome</keyword>
<reference evidence="2 3" key="1">
    <citation type="journal article" date="2019" name="Int. J. Syst. Evol. Microbiol.">
        <title>The Global Catalogue of Microorganisms (GCM) 10K type strain sequencing project: providing services to taxonomists for standard genome sequencing and annotation.</title>
        <authorList>
            <consortium name="The Broad Institute Genomics Platform"/>
            <consortium name="The Broad Institute Genome Sequencing Center for Infectious Disease"/>
            <person name="Wu L."/>
            <person name="Ma J."/>
        </authorList>
    </citation>
    <scope>NUCLEOTIDE SEQUENCE [LARGE SCALE GENOMIC DNA]</scope>
    <source>
        <strain evidence="2 3">XZYJ18</strain>
    </source>
</reference>
<proteinExistence type="predicted"/>
<name>A0ABD5Q2J7_9EURY</name>
<sequence length="299" mass="33363">MKQFPAVPRAEDAPSDLLDSGHLWIQEQVDGVHLRFRLRESGLLEFGDRRRTYDADEIPLGYRRAVRHVREAFDREALRAAREDPSSVVFFGVATVRRAIDYDWDRTPPFLGFDAWDAAERDSAGSRTEGDDADGGRFLPPDAVERAYDRLGLDAVNAFEKEVRATDFDPESYEVPDSAWYDGPAAGVVVRNKTGQRAVIPHPDVRGSDDGSPADDPVPTEASADELAAAYATDERIRSVARELETRGRPVAFDAVFDRLVRDIAREEYADLFDGDRSVDTSAFRSAVAARTQERLDAE</sequence>
<feature type="region of interest" description="Disordered" evidence="1">
    <location>
        <begin position="199"/>
        <end position="220"/>
    </location>
</feature>
<protein>
    <submittedName>
        <fullName evidence="2">RNA ligase family protein</fullName>
    </submittedName>
</protein>
<evidence type="ECO:0000313" key="2">
    <source>
        <dbReference type="EMBL" id="MFC4824813.1"/>
    </source>
</evidence>
<accession>A0ABD5Q2J7</accession>
<evidence type="ECO:0000256" key="1">
    <source>
        <dbReference type="SAM" id="MobiDB-lite"/>
    </source>
</evidence>
<dbReference type="AlphaFoldDB" id="A0ABD5Q2J7"/>
<dbReference type="Proteomes" id="UP001595945">
    <property type="component" value="Unassembled WGS sequence"/>
</dbReference>